<keyword evidence="2" id="KW-1133">Transmembrane helix</keyword>
<dbReference type="EMBL" id="NVUK01000012">
    <property type="protein sequence ID" value="PCI77826.1"/>
    <property type="molecule type" value="Genomic_DNA"/>
</dbReference>
<dbReference type="GO" id="GO:0016020">
    <property type="term" value="C:membrane"/>
    <property type="evidence" value="ECO:0007669"/>
    <property type="project" value="InterPro"/>
</dbReference>
<dbReference type="CDD" id="cd06225">
    <property type="entry name" value="HAMP"/>
    <property type="match status" value="1"/>
</dbReference>
<evidence type="ECO:0000259" key="3">
    <source>
        <dbReference type="PROSITE" id="PS50885"/>
    </source>
</evidence>
<dbReference type="InterPro" id="IPR036457">
    <property type="entry name" value="PPM-type-like_dom_sf"/>
</dbReference>
<keyword evidence="1" id="KW-0378">Hydrolase</keyword>
<name>A0A2A4X5P3_UNCAE</name>
<sequence>MKMEKSSYEKTSFALARRIVLLFFFLVFIPLAVLTGLLFREEYILKHNDKKILLTSMMEEHLSVSQEEIEKEQQFLKLLFFTETHFLESQNFLKRWASERKSVEIFHIRHAYAGSYLCDYSSLSYMVGKRRGYFQAKMEPGKSFAVVMSKDNKKITFLQRDQQGGIWAESYAFDSWSEFLAPHPQGLVQYKVFVTFDPTALEAQKKSKKQFTTIKHRDKKFDVSVQTFPLMPFEACYFLPKSFGISGIPEFYNKLSIIVVILFCVGLLITFFILPQFTKPFKQLFEIMQQAGRGNLKTRFEPKRFGFEVNEVGKSFNEMMDNLDYYIVSEREQRAVKEQLKKELELGRAVQKNMLGIPAENSFYQAAVFFRSAKEVGGDFFDFFPMDDAMHKVMFLVADTSGKGLDACLFSLSMRSILRAFSKNEISLATLAQRANDVYLRDSEKSQMFITAWIAIFDTQTKILEYCNLGHNPPLLAKKGKEIVLLNPTGIAFGVDAYSEVKTEKIQIQSGDKLLLYTDGISEAFNKKHEQFSFDRLEQIFTLKKELSPEKILKEITTELNRFCAKAPISDDQTLIVLEFN</sequence>
<dbReference type="Pfam" id="PF00672">
    <property type="entry name" value="HAMP"/>
    <property type="match status" value="1"/>
</dbReference>
<evidence type="ECO:0000313" key="6">
    <source>
        <dbReference type="Proteomes" id="UP000218775"/>
    </source>
</evidence>
<organism evidence="5 6">
    <name type="scientific">Aerophobetes bacterium</name>
    <dbReference type="NCBI Taxonomy" id="2030807"/>
    <lineage>
        <taxon>Bacteria</taxon>
        <taxon>Candidatus Aerophobota</taxon>
    </lineage>
</organism>
<evidence type="ECO:0000259" key="4">
    <source>
        <dbReference type="PROSITE" id="PS51746"/>
    </source>
</evidence>
<dbReference type="GO" id="GO:0007165">
    <property type="term" value="P:signal transduction"/>
    <property type="evidence" value="ECO:0007669"/>
    <property type="project" value="InterPro"/>
</dbReference>
<reference evidence="6" key="1">
    <citation type="submission" date="2017-08" db="EMBL/GenBank/DDBJ databases">
        <title>A dynamic microbial community with high functional redundancy inhabits the cold, oxic subseafloor aquifer.</title>
        <authorList>
            <person name="Tully B.J."/>
            <person name="Wheat C.G."/>
            <person name="Glazer B.T."/>
            <person name="Huber J.A."/>
        </authorList>
    </citation>
    <scope>NUCLEOTIDE SEQUENCE [LARGE SCALE GENOMIC DNA]</scope>
</reference>
<dbReference type="GO" id="GO:0016791">
    <property type="term" value="F:phosphatase activity"/>
    <property type="evidence" value="ECO:0007669"/>
    <property type="project" value="TreeGrafter"/>
</dbReference>
<feature type="domain" description="HAMP" evidence="3">
    <location>
        <begin position="276"/>
        <end position="328"/>
    </location>
</feature>
<dbReference type="PANTHER" id="PTHR43156">
    <property type="entry name" value="STAGE II SPORULATION PROTEIN E-RELATED"/>
    <property type="match status" value="1"/>
</dbReference>
<dbReference type="Pfam" id="PF07228">
    <property type="entry name" value="SpoIIE"/>
    <property type="match status" value="1"/>
</dbReference>
<evidence type="ECO:0008006" key="7">
    <source>
        <dbReference type="Google" id="ProtNLM"/>
    </source>
</evidence>
<evidence type="ECO:0000256" key="2">
    <source>
        <dbReference type="SAM" id="Phobius"/>
    </source>
</evidence>
<evidence type="ECO:0000256" key="1">
    <source>
        <dbReference type="ARBA" id="ARBA00022801"/>
    </source>
</evidence>
<dbReference type="Proteomes" id="UP000218775">
    <property type="component" value="Unassembled WGS sequence"/>
</dbReference>
<proteinExistence type="predicted"/>
<comment type="caution">
    <text evidence="5">The sequence shown here is derived from an EMBL/GenBank/DDBJ whole genome shotgun (WGS) entry which is preliminary data.</text>
</comment>
<feature type="transmembrane region" description="Helical" evidence="2">
    <location>
        <begin position="255"/>
        <end position="274"/>
    </location>
</feature>
<gene>
    <name evidence="5" type="ORF">COB21_02400</name>
</gene>
<dbReference type="PANTHER" id="PTHR43156:SF2">
    <property type="entry name" value="STAGE II SPORULATION PROTEIN E"/>
    <property type="match status" value="1"/>
</dbReference>
<dbReference type="SMART" id="SM00331">
    <property type="entry name" value="PP2C_SIG"/>
    <property type="match status" value="1"/>
</dbReference>
<keyword evidence="2" id="KW-0812">Transmembrane</keyword>
<dbReference type="InterPro" id="IPR052016">
    <property type="entry name" value="Bact_Sigma-Reg"/>
</dbReference>
<dbReference type="InterPro" id="IPR003660">
    <property type="entry name" value="HAMP_dom"/>
</dbReference>
<dbReference type="SUPFAM" id="SSF81606">
    <property type="entry name" value="PP2C-like"/>
    <property type="match status" value="1"/>
</dbReference>
<keyword evidence="2" id="KW-0472">Membrane</keyword>
<dbReference type="InterPro" id="IPR001932">
    <property type="entry name" value="PPM-type_phosphatase-like_dom"/>
</dbReference>
<dbReference type="SUPFAM" id="SSF158472">
    <property type="entry name" value="HAMP domain-like"/>
    <property type="match status" value="1"/>
</dbReference>
<evidence type="ECO:0000313" key="5">
    <source>
        <dbReference type="EMBL" id="PCI77826.1"/>
    </source>
</evidence>
<feature type="domain" description="PPM-type phosphatase" evidence="4">
    <location>
        <begin position="367"/>
        <end position="580"/>
    </location>
</feature>
<dbReference type="PROSITE" id="PS51746">
    <property type="entry name" value="PPM_2"/>
    <property type="match status" value="1"/>
</dbReference>
<dbReference type="AlphaFoldDB" id="A0A2A4X5P3"/>
<dbReference type="Gene3D" id="3.60.40.10">
    <property type="entry name" value="PPM-type phosphatase domain"/>
    <property type="match status" value="1"/>
</dbReference>
<feature type="transmembrane region" description="Helical" evidence="2">
    <location>
        <begin position="20"/>
        <end position="39"/>
    </location>
</feature>
<protein>
    <recommendedName>
        <fullName evidence="7">HAMP domain-containing protein</fullName>
    </recommendedName>
</protein>
<dbReference type="PROSITE" id="PS50885">
    <property type="entry name" value="HAMP"/>
    <property type="match status" value="1"/>
</dbReference>
<dbReference type="Gene3D" id="6.10.340.10">
    <property type="match status" value="1"/>
</dbReference>
<accession>A0A2A4X5P3</accession>